<name>A0A329LWV6_9BACL</name>
<dbReference type="NCBIfam" id="TIGR00377">
    <property type="entry name" value="ant_ant_sig"/>
    <property type="match status" value="1"/>
</dbReference>
<organism evidence="4 5">
    <name type="scientific">Paenibacillus contaminans</name>
    <dbReference type="NCBI Taxonomy" id="450362"/>
    <lineage>
        <taxon>Bacteria</taxon>
        <taxon>Bacillati</taxon>
        <taxon>Bacillota</taxon>
        <taxon>Bacilli</taxon>
        <taxon>Bacillales</taxon>
        <taxon>Paenibacillaceae</taxon>
        <taxon>Paenibacillus</taxon>
    </lineage>
</organism>
<dbReference type="AlphaFoldDB" id="A0A329LWV6"/>
<dbReference type="InterPro" id="IPR036513">
    <property type="entry name" value="STAS_dom_sf"/>
</dbReference>
<evidence type="ECO:0000256" key="2">
    <source>
        <dbReference type="RuleBase" id="RU003749"/>
    </source>
</evidence>
<evidence type="ECO:0000256" key="1">
    <source>
        <dbReference type="ARBA" id="ARBA00009013"/>
    </source>
</evidence>
<evidence type="ECO:0000259" key="3">
    <source>
        <dbReference type="PROSITE" id="PS50801"/>
    </source>
</evidence>
<evidence type="ECO:0000313" key="4">
    <source>
        <dbReference type="EMBL" id="RAV09217.1"/>
    </source>
</evidence>
<dbReference type="OrthoDB" id="9794628at2"/>
<comment type="similarity">
    <text evidence="1 2">Belongs to the anti-sigma-factor antagonist family.</text>
</comment>
<feature type="domain" description="STAS" evidence="3">
    <location>
        <begin position="1"/>
        <end position="110"/>
    </location>
</feature>
<reference evidence="4 5" key="1">
    <citation type="journal article" date="2009" name="Int. J. Syst. Evol. Microbiol.">
        <title>Paenibacillus contaminans sp. nov., isolated from a contaminated laboratory plate.</title>
        <authorList>
            <person name="Chou J.H."/>
            <person name="Lee J.H."/>
            <person name="Lin M.C."/>
            <person name="Chang P.S."/>
            <person name="Arun A.B."/>
            <person name="Young C.C."/>
            <person name="Chen W.M."/>
        </authorList>
    </citation>
    <scope>NUCLEOTIDE SEQUENCE [LARGE SCALE GENOMIC DNA]</scope>
    <source>
        <strain evidence="4 5">CKOBP-6</strain>
    </source>
</reference>
<comment type="caution">
    <text evidence="4">The sequence shown here is derived from an EMBL/GenBank/DDBJ whole genome shotgun (WGS) entry which is preliminary data.</text>
</comment>
<keyword evidence="5" id="KW-1185">Reference proteome</keyword>
<sequence length="112" mass="12071">MKVEERQIGESIVLSLQGRLDPNTSGSLESAFGQLVDQGKKSFVFAMSELEYVSSAGLRSLLMAAKKMKALGGKLALCQLTEQVQEVFDMSGFSTIFAIYGSEEEALQAVAV</sequence>
<gene>
    <name evidence="4" type="ORF">DQG23_39695</name>
</gene>
<dbReference type="SUPFAM" id="SSF52091">
    <property type="entry name" value="SpoIIaa-like"/>
    <property type="match status" value="1"/>
</dbReference>
<dbReference type="GO" id="GO:0043856">
    <property type="term" value="F:anti-sigma factor antagonist activity"/>
    <property type="evidence" value="ECO:0007669"/>
    <property type="project" value="InterPro"/>
</dbReference>
<protein>
    <recommendedName>
        <fullName evidence="2">Anti-sigma factor antagonist</fullName>
    </recommendedName>
</protein>
<dbReference type="InterPro" id="IPR003658">
    <property type="entry name" value="Anti-sigma_ant"/>
</dbReference>
<dbReference type="Gene3D" id="3.30.750.24">
    <property type="entry name" value="STAS domain"/>
    <property type="match status" value="1"/>
</dbReference>
<dbReference type="RefSeq" id="WP_113036591.1">
    <property type="nucleotide sequence ID" value="NZ_QMFB01000051.1"/>
</dbReference>
<accession>A0A329LWV6</accession>
<dbReference type="EMBL" id="QMFB01000051">
    <property type="protein sequence ID" value="RAV09217.1"/>
    <property type="molecule type" value="Genomic_DNA"/>
</dbReference>
<dbReference type="Proteomes" id="UP000250369">
    <property type="component" value="Unassembled WGS sequence"/>
</dbReference>
<dbReference type="Pfam" id="PF01740">
    <property type="entry name" value="STAS"/>
    <property type="match status" value="1"/>
</dbReference>
<dbReference type="CDD" id="cd07043">
    <property type="entry name" value="STAS_anti-anti-sigma_factors"/>
    <property type="match status" value="1"/>
</dbReference>
<evidence type="ECO:0000313" key="5">
    <source>
        <dbReference type="Proteomes" id="UP000250369"/>
    </source>
</evidence>
<dbReference type="InterPro" id="IPR002645">
    <property type="entry name" value="STAS_dom"/>
</dbReference>
<dbReference type="PANTHER" id="PTHR33495">
    <property type="entry name" value="ANTI-SIGMA FACTOR ANTAGONIST TM_1081-RELATED-RELATED"/>
    <property type="match status" value="1"/>
</dbReference>
<proteinExistence type="inferred from homology"/>
<dbReference type="PROSITE" id="PS50801">
    <property type="entry name" value="STAS"/>
    <property type="match status" value="1"/>
</dbReference>